<dbReference type="Proteomes" id="UP000515237">
    <property type="component" value="Chromosome"/>
</dbReference>
<evidence type="ECO:0000313" key="2">
    <source>
        <dbReference type="Proteomes" id="UP000515237"/>
    </source>
</evidence>
<reference evidence="1 2" key="1">
    <citation type="journal article" date="2018" name="Int. J. Syst. Evol. Microbiol.">
        <title>Adhaeribacter swui sp. nov., isolated from wet mud.</title>
        <authorList>
            <person name="Kim D.U."/>
            <person name="Kim K.W."/>
            <person name="Kang M.S."/>
            <person name="Kim J.Y."/>
            <person name="Jang J.H."/>
            <person name="Kim M.K."/>
        </authorList>
    </citation>
    <scope>NUCLEOTIDE SEQUENCE [LARGE SCALE GENOMIC DNA]</scope>
    <source>
        <strain evidence="1 2">KCTC 52873</strain>
    </source>
</reference>
<evidence type="ECO:0000313" key="1">
    <source>
        <dbReference type="EMBL" id="QNF34520.1"/>
    </source>
</evidence>
<protein>
    <submittedName>
        <fullName evidence="1">Uncharacterized protein</fullName>
    </submittedName>
</protein>
<organism evidence="1 2">
    <name type="scientific">Adhaeribacter swui</name>
    <dbReference type="NCBI Taxonomy" id="2086471"/>
    <lineage>
        <taxon>Bacteria</taxon>
        <taxon>Pseudomonadati</taxon>
        <taxon>Bacteroidota</taxon>
        <taxon>Cytophagia</taxon>
        <taxon>Cytophagales</taxon>
        <taxon>Hymenobacteraceae</taxon>
        <taxon>Adhaeribacter</taxon>
    </lineage>
</organism>
<gene>
    <name evidence="1" type="ORF">HUW51_17970</name>
</gene>
<proteinExistence type="predicted"/>
<sequence length="156" mass="17657">MDLPELCTNPELVLPAILEHLTGCPLLAMVANPDSSNVRIDWQTFATNTTPWLTDVLRLVLHGKPEIYYLSYTATTANRIPLSEPSKIVAHNLTLQGATLVNSHKLILYCNSSKQIEAGELHVTFIHYQLYDDQFGRINPKNLLLRLKEHNRNQQA</sequence>
<keyword evidence="2" id="KW-1185">Reference proteome</keyword>
<name>A0A7G7GBI6_9BACT</name>
<dbReference type="RefSeq" id="WP_185270998.1">
    <property type="nucleotide sequence ID" value="NZ_CP055156.1"/>
</dbReference>
<dbReference type="EMBL" id="CP055156">
    <property type="protein sequence ID" value="QNF34520.1"/>
    <property type="molecule type" value="Genomic_DNA"/>
</dbReference>
<dbReference type="AlphaFoldDB" id="A0A7G7GBI6"/>
<accession>A0A7G7GBI6</accession>
<dbReference type="KEGG" id="aswu:HUW51_17970"/>